<accession>A0AA45W2Q8</accession>
<evidence type="ECO:0000313" key="4">
    <source>
        <dbReference type="Proteomes" id="UP001215549"/>
    </source>
</evidence>
<reference evidence="1 3" key="1">
    <citation type="submission" date="2017-01" db="EMBL/GenBank/DDBJ databases">
        <authorList>
            <person name="Varghese N."/>
            <person name="Submissions S."/>
        </authorList>
    </citation>
    <scope>NUCLEOTIDE SEQUENCE [LARGE SCALE GENOMIC DNA]</scope>
    <source>
        <strain evidence="1 3">DSM 18447</strain>
    </source>
</reference>
<dbReference type="GO" id="GO:0008671">
    <property type="term" value="F:2-dehydro-3-deoxygalactonokinase activity"/>
    <property type="evidence" value="ECO:0007669"/>
    <property type="project" value="InterPro"/>
</dbReference>
<proteinExistence type="predicted"/>
<dbReference type="InterPro" id="IPR042258">
    <property type="entry name" value="DGOK_N"/>
</dbReference>
<dbReference type="Proteomes" id="UP001215549">
    <property type="component" value="Chromosome"/>
</dbReference>
<dbReference type="Gene3D" id="3.30.420.310">
    <property type="entry name" value="2-keto-3-deoxy-galactonokinase, C-terminal domain"/>
    <property type="match status" value="1"/>
</dbReference>
<evidence type="ECO:0000313" key="3">
    <source>
        <dbReference type="Proteomes" id="UP000186216"/>
    </source>
</evidence>
<dbReference type="GO" id="GO:0034194">
    <property type="term" value="P:D-galactonate catabolic process"/>
    <property type="evidence" value="ECO:0007669"/>
    <property type="project" value="InterPro"/>
</dbReference>
<evidence type="ECO:0000313" key="1">
    <source>
        <dbReference type="EMBL" id="SIS69713.1"/>
    </source>
</evidence>
<dbReference type="InterPro" id="IPR042257">
    <property type="entry name" value="DGOK_C"/>
</dbReference>
<protein>
    <submittedName>
        <fullName evidence="2">2-dehydro-3-deoxygalactonokinase</fullName>
    </submittedName>
    <submittedName>
        <fullName evidence="1">2-keto-3-deoxygalactonate kinase</fullName>
    </submittedName>
</protein>
<dbReference type="Pfam" id="PF05035">
    <property type="entry name" value="DGOK"/>
    <property type="match status" value="1"/>
</dbReference>
<dbReference type="Gene3D" id="3.30.420.300">
    <property type="entry name" value="2-keto-3-deoxy-galactonokinase, substrate binding domain"/>
    <property type="match status" value="1"/>
</dbReference>
<dbReference type="RefSeq" id="WP_076523960.1">
    <property type="nucleotide sequence ID" value="NZ_CP067140.1"/>
</dbReference>
<sequence length="309" mass="32692">MTTSHNHVAARFAAVDWGTSSFRLWVLGASGQVLAERRSDEGMIRCAEVTGFQAVLDAHLAALSVSPSLPVLCCGMVGARQGWIEAPYAETGTPLSGLSGQAVQAPHPARKVMILPGVAQRRDGPPDIMRGEETLILGIMDGTAAVVAQPGTHSKWIETDGHTITRFSTQLTGELFSLISSKSTLGPLISPDAEFVPDTPTYLKAMDRTLADPAVVLEELFALRAGGVLGLTSPEAARATLSALLIGAEIALVRRRYHKTHVRLLASGTAAKLYGAALSRAGIAFTLDDAESATRRGLFLAARNLGWTE</sequence>
<keyword evidence="1" id="KW-0418">Kinase</keyword>
<dbReference type="AlphaFoldDB" id="A0AA45W2Q8"/>
<dbReference type="EMBL" id="FTOU01000003">
    <property type="protein sequence ID" value="SIS69713.1"/>
    <property type="molecule type" value="Genomic_DNA"/>
</dbReference>
<evidence type="ECO:0000313" key="2">
    <source>
        <dbReference type="EMBL" id="WCR01420.1"/>
    </source>
</evidence>
<reference evidence="2 4" key="2">
    <citation type="submission" date="2021-01" db="EMBL/GenBank/DDBJ databases">
        <title>Biogeographic distribution of Paracoccus.</title>
        <authorList>
            <person name="Hollensteiner J."/>
            <person name="Leineberger J."/>
            <person name="Brinkhoff T."/>
            <person name="Daniel R."/>
        </authorList>
    </citation>
    <scope>NUCLEOTIDE SEQUENCE [LARGE SCALE GENOMIC DNA]</scope>
    <source>
        <strain evidence="2 4">DSM 18447</strain>
    </source>
</reference>
<gene>
    <name evidence="2" type="ORF">JHX88_10685</name>
    <name evidence="1" type="ORF">SAMN05421772_10363</name>
</gene>
<dbReference type="EMBL" id="CP067140">
    <property type="protein sequence ID" value="WCR01420.1"/>
    <property type="molecule type" value="Genomic_DNA"/>
</dbReference>
<dbReference type="InterPro" id="IPR007729">
    <property type="entry name" value="DGOK"/>
</dbReference>
<organism evidence="1 3">
    <name type="scientific">Paracoccus saliphilus</name>
    <dbReference type="NCBI Taxonomy" id="405559"/>
    <lineage>
        <taxon>Bacteria</taxon>
        <taxon>Pseudomonadati</taxon>
        <taxon>Pseudomonadota</taxon>
        <taxon>Alphaproteobacteria</taxon>
        <taxon>Rhodobacterales</taxon>
        <taxon>Paracoccaceae</taxon>
        <taxon>Paracoccus</taxon>
    </lineage>
</organism>
<keyword evidence="1" id="KW-0808">Transferase</keyword>
<name>A0AA45W2Q8_9RHOB</name>
<dbReference type="Proteomes" id="UP000186216">
    <property type="component" value="Unassembled WGS sequence"/>
</dbReference>
<keyword evidence="4" id="KW-1185">Reference proteome</keyword>